<gene>
    <name evidence="1" type="ORF">GCM10010492_66770</name>
</gene>
<dbReference type="Proteomes" id="UP001500416">
    <property type="component" value="Unassembled WGS sequence"/>
</dbReference>
<reference evidence="2" key="1">
    <citation type="journal article" date="2019" name="Int. J. Syst. Evol. Microbiol.">
        <title>The Global Catalogue of Microorganisms (GCM) 10K type strain sequencing project: providing services to taxonomists for standard genome sequencing and annotation.</title>
        <authorList>
            <consortium name="The Broad Institute Genomics Platform"/>
            <consortium name="The Broad Institute Genome Sequencing Center for Infectious Disease"/>
            <person name="Wu L."/>
            <person name="Ma J."/>
        </authorList>
    </citation>
    <scope>NUCLEOTIDE SEQUENCE [LARGE SCALE GENOMIC DNA]</scope>
    <source>
        <strain evidence="2">JCM 3380</strain>
    </source>
</reference>
<evidence type="ECO:0000313" key="2">
    <source>
        <dbReference type="Proteomes" id="UP001500416"/>
    </source>
</evidence>
<organism evidence="1 2">
    <name type="scientific">Saccharothrix mutabilis subsp. mutabilis</name>
    <dbReference type="NCBI Taxonomy" id="66855"/>
    <lineage>
        <taxon>Bacteria</taxon>
        <taxon>Bacillati</taxon>
        <taxon>Actinomycetota</taxon>
        <taxon>Actinomycetes</taxon>
        <taxon>Pseudonocardiales</taxon>
        <taxon>Pseudonocardiaceae</taxon>
        <taxon>Saccharothrix</taxon>
    </lineage>
</organism>
<keyword evidence="2" id="KW-1185">Reference proteome</keyword>
<accession>A0ABP3E9V8</accession>
<comment type="caution">
    <text evidence="1">The sequence shown here is derived from an EMBL/GenBank/DDBJ whole genome shotgun (WGS) entry which is preliminary data.</text>
</comment>
<protein>
    <submittedName>
        <fullName evidence="1">Uncharacterized protein</fullName>
    </submittedName>
</protein>
<dbReference type="EMBL" id="BAAABU010000024">
    <property type="protein sequence ID" value="GAA0256481.1"/>
    <property type="molecule type" value="Genomic_DNA"/>
</dbReference>
<proteinExistence type="predicted"/>
<name>A0ABP3E9V8_9PSEU</name>
<evidence type="ECO:0000313" key="1">
    <source>
        <dbReference type="EMBL" id="GAA0256481.1"/>
    </source>
</evidence>
<sequence>MAALRAGGTRVHNGQTTGQVLEAAPESCMPVLRPLAELVDRVAFSPDEVTEDMAKAAAVHGDQVRSRVRVGLGTGRRLAWLFNPRPLLAGRRPVEYADLSSAEQAWSGGAARREGP</sequence>